<dbReference type="AlphaFoldDB" id="X1T9C8"/>
<dbReference type="Gene3D" id="3.30.910.20">
    <property type="entry name" value="Skp domain"/>
    <property type="match status" value="1"/>
</dbReference>
<dbReference type="GO" id="GO:0005829">
    <property type="term" value="C:cytosol"/>
    <property type="evidence" value="ECO:0007669"/>
    <property type="project" value="TreeGrafter"/>
</dbReference>
<name>X1T9C8_9ZZZZ</name>
<comment type="caution">
    <text evidence="4">The sequence shown here is derived from an EMBL/GenBank/DDBJ whole genome shotgun (WGS) entry which is preliminary data.</text>
</comment>
<reference evidence="4" key="1">
    <citation type="journal article" date="2014" name="Front. Microbiol.">
        <title>High frequency of phylogenetically diverse reductive dehalogenase-homologous genes in deep subseafloor sedimentary metagenomes.</title>
        <authorList>
            <person name="Kawai M."/>
            <person name="Futagami T."/>
            <person name="Toyoda A."/>
            <person name="Takaki Y."/>
            <person name="Nishi S."/>
            <person name="Hori S."/>
            <person name="Arai W."/>
            <person name="Tsubouchi T."/>
            <person name="Morono Y."/>
            <person name="Uchiyama I."/>
            <person name="Ito T."/>
            <person name="Fujiyama A."/>
            <person name="Inagaki F."/>
            <person name="Takami H."/>
        </authorList>
    </citation>
    <scope>NUCLEOTIDE SEQUENCE</scope>
    <source>
        <strain evidence="4">Expedition CK06-06</strain>
    </source>
</reference>
<evidence type="ECO:0008006" key="5">
    <source>
        <dbReference type="Google" id="ProtNLM"/>
    </source>
</evidence>
<dbReference type="SUPFAM" id="SSF111384">
    <property type="entry name" value="OmpH-like"/>
    <property type="match status" value="1"/>
</dbReference>
<organism evidence="4">
    <name type="scientific">marine sediment metagenome</name>
    <dbReference type="NCBI Taxonomy" id="412755"/>
    <lineage>
        <taxon>unclassified sequences</taxon>
        <taxon>metagenomes</taxon>
        <taxon>ecological metagenomes</taxon>
    </lineage>
</organism>
<feature type="non-terminal residue" evidence="4">
    <location>
        <position position="1"/>
    </location>
</feature>
<dbReference type="InterPro" id="IPR005632">
    <property type="entry name" value="Chaperone_Skp"/>
</dbReference>
<dbReference type="InterPro" id="IPR024930">
    <property type="entry name" value="Skp_dom_sf"/>
</dbReference>
<evidence type="ECO:0000256" key="3">
    <source>
        <dbReference type="SAM" id="Coils"/>
    </source>
</evidence>
<sequence length="108" mass="12741">RVELNNKYNDYLNEQENLTTLIKQTKEQEINDLDQRIRGFETTAQQELQRKEAELFQPIYEKASNAVQEVGKENKFTYIFDLAARPLIYFSEDSENILPLVKKKLGIE</sequence>
<proteinExistence type="inferred from homology"/>
<evidence type="ECO:0000256" key="1">
    <source>
        <dbReference type="ARBA" id="ARBA00009091"/>
    </source>
</evidence>
<evidence type="ECO:0000256" key="2">
    <source>
        <dbReference type="ARBA" id="ARBA00022729"/>
    </source>
</evidence>
<dbReference type="PANTHER" id="PTHR35089">
    <property type="entry name" value="CHAPERONE PROTEIN SKP"/>
    <property type="match status" value="1"/>
</dbReference>
<dbReference type="PANTHER" id="PTHR35089:SF1">
    <property type="entry name" value="CHAPERONE PROTEIN SKP"/>
    <property type="match status" value="1"/>
</dbReference>
<accession>X1T9C8</accession>
<dbReference type="Pfam" id="PF03938">
    <property type="entry name" value="OmpH"/>
    <property type="match status" value="1"/>
</dbReference>
<dbReference type="GO" id="GO:0051082">
    <property type="term" value="F:unfolded protein binding"/>
    <property type="evidence" value="ECO:0007669"/>
    <property type="project" value="InterPro"/>
</dbReference>
<feature type="coiled-coil region" evidence="3">
    <location>
        <begin position="1"/>
        <end position="43"/>
    </location>
</feature>
<protein>
    <recommendedName>
        <fullName evidence="5">OmpH family outer membrane protein</fullName>
    </recommendedName>
</protein>
<keyword evidence="3" id="KW-0175">Coiled coil</keyword>
<keyword evidence="2" id="KW-0732">Signal</keyword>
<dbReference type="GO" id="GO:0050821">
    <property type="term" value="P:protein stabilization"/>
    <property type="evidence" value="ECO:0007669"/>
    <property type="project" value="TreeGrafter"/>
</dbReference>
<dbReference type="EMBL" id="BARW01007574">
    <property type="protein sequence ID" value="GAI87966.1"/>
    <property type="molecule type" value="Genomic_DNA"/>
</dbReference>
<comment type="similarity">
    <text evidence="1">Belongs to the Skp family.</text>
</comment>
<evidence type="ECO:0000313" key="4">
    <source>
        <dbReference type="EMBL" id="GAI87966.1"/>
    </source>
</evidence>
<gene>
    <name evidence="4" type="ORF">S12H4_15730</name>
</gene>